<feature type="region of interest" description="Disordered" evidence="1">
    <location>
        <begin position="71"/>
        <end position="90"/>
    </location>
</feature>
<sequence>MTSSSIDVSQTFTDAIVSTVRTTLGDSLRSVVYFTRDDFETLYIRQDLYGGDEAKIRSAKGALVENERAAFGPQETYGTAGTDSEGTEGPEFGEYEFTLRVFSDGFVGRAVVGDHGVIVTTDELEFSEFEEMEVAICQILEEETTA</sequence>
<evidence type="ECO:0000313" key="2">
    <source>
        <dbReference type="EMBL" id="KTG27799.1"/>
    </source>
</evidence>
<dbReference type="InterPro" id="IPR055944">
    <property type="entry name" value="DUF7522"/>
</dbReference>
<keyword evidence="3" id="KW-1185">Reference proteome</keyword>
<comment type="caution">
    <text evidence="2">The sequence shown here is derived from an EMBL/GenBank/DDBJ whole genome shotgun (WGS) entry which is preliminary data.</text>
</comment>
<protein>
    <submittedName>
        <fullName evidence="2">Uncharacterized protein</fullName>
    </submittedName>
</protein>
<proteinExistence type="predicted"/>
<evidence type="ECO:0000256" key="1">
    <source>
        <dbReference type="SAM" id="MobiDB-lite"/>
    </source>
</evidence>
<evidence type="ECO:0000313" key="3">
    <source>
        <dbReference type="Proteomes" id="UP000053157"/>
    </source>
</evidence>
<dbReference type="Pfam" id="PF24366">
    <property type="entry name" value="DUF7522"/>
    <property type="match status" value="1"/>
</dbReference>
<dbReference type="AlphaFoldDB" id="A0A0W1SNC9"/>
<accession>A0A0W1SNC9</accession>
<organism evidence="2 3">
    <name type="scientific">Haloferax profundi</name>
    <dbReference type="NCBI Taxonomy" id="1544718"/>
    <lineage>
        <taxon>Archaea</taxon>
        <taxon>Methanobacteriati</taxon>
        <taxon>Methanobacteriota</taxon>
        <taxon>Stenosarchaea group</taxon>
        <taxon>Halobacteria</taxon>
        <taxon>Halobacteriales</taxon>
        <taxon>Haloferacaceae</taxon>
        <taxon>Haloferax</taxon>
    </lineage>
</organism>
<dbReference type="EMBL" id="LOPV01000153">
    <property type="protein sequence ID" value="KTG27799.1"/>
    <property type="molecule type" value="Genomic_DNA"/>
</dbReference>
<reference evidence="2 3" key="1">
    <citation type="submission" date="2015-12" db="EMBL/GenBank/DDBJ databases">
        <title>Haloferax profundi sp. nov. isolated from the Discovery deep brine-seawater interface in the Red Sea.</title>
        <authorList>
            <person name="Zhang G."/>
            <person name="Stingl U."/>
            <person name="Rashid M."/>
        </authorList>
    </citation>
    <scope>NUCLEOTIDE SEQUENCE [LARGE SCALE GENOMIC DNA]</scope>
    <source>
        <strain evidence="2 3">SB29</strain>
    </source>
</reference>
<dbReference type="Proteomes" id="UP000053157">
    <property type="component" value="Unassembled WGS sequence"/>
</dbReference>
<gene>
    <name evidence="2" type="ORF">AUR66_13055</name>
</gene>
<dbReference type="OrthoDB" id="256252at2157"/>
<name>A0A0W1SNC9_9EURY</name>
<dbReference type="RefSeq" id="WP_058571953.1">
    <property type="nucleotide sequence ID" value="NZ_LOPV01000153.1"/>
</dbReference>